<dbReference type="PANTHER" id="PTHR34142:SF1">
    <property type="entry name" value="GLYCOSIDE HYDROLASE FAMILY 5 DOMAIN-CONTAINING PROTEIN"/>
    <property type="match status" value="1"/>
</dbReference>
<dbReference type="GO" id="GO:0009251">
    <property type="term" value="P:glucan catabolic process"/>
    <property type="evidence" value="ECO:0007669"/>
    <property type="project" value="TreeGrafter"/>
</dbReference>
<dbReference type="InterPro" id="IPR000254">
    <property type="entry name" value="CBD"/>
</dbReference>
<feature type="signal peptide" evidence="11">
    <location>
        <begin position="1"/>
        <end position="20"/>
    </location>
</feature>
<dbReference type="PROSITE" id="PS00562">
    <property type="entry name" value="CBM1_1"/>
    <property type="match status" value="1"/>
</dbReference>
<keyword evidence="6 9" id="KW-0326">Glycosidase</keyword>
<organism evidence="13">
    <name type="scientific">Talaromyces amestolkiae</name>
    <dbReference type="NCBI Taxonomy" id="1196081"/>
    <lineage>
        <taxon>Eukaryota</taxon>
        <taxon>Fungi</taxon>
        <taxon>Dikarya</taxon>
        <taxon>Ascomycota</taxon>
        <taxon>Pezizomycotina</taxon>
        <taxon>Eurotiomycetes</taxon>
        <taxon>Eurotiomycetidae</taxon>
        <taxon>Eurotiales</taxon>
        <taxon>Trichocomaceae</taxon>
        <taxon>Talaromyces</taxon>
        <taxon>Talaromyces sect. Talaromyces</taxon>
    </lineage>
</organism>
<evidence type="ECO:0000256" key="8">
    <source>
        <dbReference type="ARBA" id="ARBA00033295"/>
    </source>
</evidence>
<dbReference type="EMBL" id="KY114800">
    <property type="protein sequence ID" value="ATY39124.1"/>
    <property type="molecule type" value="Genomic_DNA"/>
</dbReference>
<dbReference type="SMR" id="A0A2H4R4J8"/>
<dbReference type="GO" id="GO:0008810">
    <property type="term" value="F:cellulase activity"/>
    <property type="evidence" value="ECO:0007669"/>
    <property type="project" value="UniProtKB-EC"/>
</dbReference>
<dbReference type="Pfam" id="PF00734">
    <property type="entry name" value="CBM_1"/>
    <property type="match status" value="1"/>
</dbReference>
<evidence type="ECO:0000256" key="2">
    <source>
        <dbReference type="ARBA" id="ARBA00005641"/>
    </source>
</evidence>
<dbReference type="GO" id="GO:0030248">
    <property type="term" value="F:cellulose binding"/>
    <property type="evidence" value="ECO:0007669"/>
    <property type="project" value="InterPro"/>
</dbReference>
<dbReference type="Pfam" id="PF00150">
    <property type="entry name" value="Cellulase"/>
    <property type="match status" value="1"/>
</dbReference>
<evidence type="ECO:0000256" key="1">
    <source>
        <dbReference type="ARBA" id="ARBA00000966"/>
    </source>
</evidence>
<evidence type="ECO:0000256" key="5">
    <source>
        <dbReference type="ARBA" id="ARBA00022801"/>
    </source>
</evidence>
<dbReference type="AlphaFoldDB" id="A0A2H4R4J8"/>
<sequence length="399" mass="42949">MRSTVTILASAILAVTSIQAQQTGYGQCGGENWTGATTCVSGWTCTYLNDWYSQCLPASSTLTTTTSSKTSTTTTTSKTTTSSTTSSTSSPTSTGKLKWFGVDESCAEFGTAMPGTWGVDFTFANTATIGEFISQGFNFFRIPFAMERMAQGSIDSALNTAYLTNYSVAVNYITSKGAYAVIDPHNYGRYNGNIITNTTAFQTFWSNLATAFKSNSKVIFDTNNEYHDMDETLVFNLNQAAINGIRGAGATTQYIFAEGNSWTGAWTWNTTNDSLKSLSDPENLLVYEMHQYLDSDGSGTNAACVSSTIGVERVEGATAWLKANGKLGVLGEYAGGPNSVCQEAVTGMLDHLVANNDVWLGASWWAAGPWWPSSTWSSIEPPSGQAYVYYDSILQAYTP</sequence>
<dbReference type="SUPFAM" id="SSF57180">
    <property type="entry name" value="Cellulose-binding domain"/>
    <property type="match status" value="1"/>
</dbReference>
<feature type="region of interest" description="Disordered" evidence="10">
    <location>
        <begin position="61"/>
        <end position="94"/>
    </location>
</feature>
<proteinExistence type="inferred from homology"/>
<dbReference type="InterPro" id="IPR017853">
    <property type="entry name" value="GH"/>
</dbReference>
<feature type="domain" description="CBM1" evidence="12">
    <location>
        <begin position="20"/>
        <end position="56"/>
    </location>
</feature>
<keyword evidence="4 11" id="KW-0732">Signal</keyword>
<name>A0A2H4R4J8_TALAM</name>
<dbReference type="InterPro" id="IPR001547">
    <property type="entry name" value="Glyco_hydro_5"/>
</dbReference>
<keyword evidence="5 9" id="KW-0378">Hydrolase</keyword>
<evidence type="ECO:0000256" key="6">
    <source>
        <dbReference type="ARBA" id="ARBA00023295"/>
    </source>
</evidence>
<evidence type="ECO:0000313" key="13">
    <source>
        <dbReference type="EMBL" id="ATY39124.1"/>
    </source>
</evidence>
<dbReference type="SMART" id="SM00236">
    <property type="entry name" value="fCBD"/>
    <property type="match status" value="1"/>
</dbReference>
<protein>
    <recommendedName>
        <fullName evidence="3">cellulase</fullName>
        <ecNumber evidence="3">3.2.1.4</ecNumber>
    </recommendedName>
    <alternativeName>
        <fullName evidence="8">Endo-beta-1,4-mannanase F</fullName>
    </alternativeName>
</protein>
<evidence type="ECO:0000256" key="9">
    <source>
        <dbReference type="RuleBase" id="RU361153"/>
    </source>
</evidence>
<reference evidence="13" key="1">
    <citation type="submission" date="2016-11" db="EMBL/GenBank/DDBJ databases">
        <title>b-1,4-endoglucanases from Talaromyces amestolkiae: hydrolysis of different b-glucans.</title>
        <authorList>
            <person name="de Eugenio L.I."/>
            <person name="Mendez J.A."/>
            <person name="de los Rios V."/>
            <person name="Martinez M.J."/>
        </authorList>
    </citation>
    <scope>NUCLEOTIDE SEQUENCE</scope>
</reference>
<comment type="similarity">
    <text evidence="2 9">Belongs to the glycosyl hydrolase 5 (cellulase A) family.</text>
</comment>
<evidence type="ECO:0000256" key="4">
    <source>
        <dbReference type="ARBA" id="ARBA00022729"/>
    </source>
</evidence>
<gene>
    <name evidence="13" type="primary">eg2</name>
</gene>
<comment type="function">
    <text evidence="7">Has endoglucanase activity on substrates containing beta-1,4 glycosidic bonds, like in carboxymethylcellulose (CMC), hydroxyethylcellulose (HEC) and beta-glucan. Involved in the degradation of complex natural cellulosic substrates.</text>
</comment>
<dbReference type="SUPFAM" id="SSF51445">
    <property type="entry name" value="(Trans)glycosidases"/>
    <property type="match status" value="1"/>
</dbReference>
<feature type="chain" id="PRO_5014131496" description="cellulase" evidence="11">
    <location>
        <begin position="21"/>
        <end position="399"/>
    </location>
</feature>
<evidence type="ECO:0000256" key="10">
    <source>
        <dbReference type="SAM" id="MobiDB-lite"/>
    </source>
</evidence>
<dbReference type="Gene3D" id="3.20.20.80">
    <property type="entry name" value="Glycosidases"/>
    <property type="match status" value="1"/>
</dbReference>
<dbReference type="InterPro" id="IPR035971">
    <property type="entry name" value="CBD_sf"/>
</dbReference>
<dbReference type="PANTHER" id="PTHR34142">
    <property type="entry name" value="ENDO-BETA-1,4-GLUCANASE A"/>
    <property type="match status" value="1"/>
</dbReference>
<dbReference type="EC" id="3.2.1.4" evidence="3"/>
<evidence type="ECO:0000256" key="3">
    <source>
        <dbReference type="ARBA" id="ARBA00012601"/>
    </source>
</evidence>
<dbReference type="PROSITE" id="PS51164">
    <property type="entry name" value="CBM1_2"/>
    <property type="match status" value="1"/>
</dbReference>
<comment type="catalytic activity">
    <reaction evidence="1">
        <text>Endohydrolysis of (1-&gt;4)-beta-D-glucosidic linkages in cellulose, lichenin and cereal beta-D-glucans.</text>
        <dbReference type="EC" id="3.2.1.4"/>
    </reaction>
</comment>
<dbReference type="GO" id="GO:0005576">
    <property type="term" value="C:extracellular region"/>
    <property type="evidence" value="ECO:0007669"/>
    <property type="project" value="InterPro"/>
</dbReference>
<evidence type="ECO:0000256" key="11">
    <source>
        <dbReference type="SAM" id="SignalP"/>
    </source>
</evidence>
<evidence type="ECO:0000256" key="7">
    <source>
        <dbReference type="ARBA" id="ARBA00025192"/>
    </source>
</evidence>
<accession>A0A2H4R4J8</accession>
<evidence type="ECO:0000259" key="12">
    <source>
        <dbReference type="PROSITE" id="PS51164"/>
    </source>
</evidence>